<dbReference type="CDD" id="cd07571">
    <property type="entry name" value="ALP_N-acyl_transferase"/>
    <property type="match status" value="1"/>
</dbReference>
<comment type="function">
    <text evidence="9">Catalyzes the phospholipid dependent N-acylation of the N-terminal cysteine of apolipoprotein, the last step in lipoprotein maturation.</text>
</comment>
<evidence type="ECO:0000256" key="8">
    <source>
        <dbReference type="ARBA" id="ARBA00023315"/>
    </source>
</evidence>
<dbReference type="PANTHER" id="PTHR38686">
    <property type="entry name" value="APOLIPOPROTEIN N-ACYLTRANSFERASE"/>
    <property type="match status" value="1"/>
</dbReference>
<evidence type="ECO:0000313" key="11">
    <source>
        <dbReference type="EMBL" id="CBX27787.1"/>
    </source>
</evidence>
<dbReference type="GO" id="GO:0016410">
    <property type="term" value="F:N-acyltransferase activity"/>
    <property type="evidence" value="ECO:0007669"/>
    <property type="project" value="UniProtKB-UniRule"/>
</dbReference>
<keyword evidence="11" id="KW-0449">Lipoprotein</keyword>
<evidence type="ECO:0000259" key="10">
    <source>
        <dbReference type="PROSITE" id="PS50263"/>
    </source>
</evidence>
<protein>
    <recommendedName>
        <fullName evidence="9">Apolipoprotein N-acyltransferase</fullName>
        <shortName evidence="9">ALP N-acyltransferase</shortName>
        <ecNumber evidence="9">2.3.1.269</ecNumber>
    </recommendedName>
</protein>
<dbReference type="SUPFAM" id="SSF56317">
    <property type="entry name" value="Carbon-nitrogen hydrolase"/>
    <property type="match status" value="1"/>
</dbReference>
<feature type="transmembrane region" description="Helical" evidence="9">
    <location>
        <begin position="14"/>
        <end position="32"/>
    </location>
</feature>
<feature type="domain" description="CN hydrolase" evidence="10">
    <location>
        <begin position="247"/>
        <end position="490"/>
    </location>
</feature>
<dbReference type="HAMAP" id="MF_01148">
    <property type="entry name" value="Lnt"/>
    <property type="match status" value="1"/>
</dbReference>
<dbReference type="GO" id="GO:0042158">
    <property type="term" value="P:lipoprotein biosynthetic process"/>
    <property type="evidence" value="ECO:0007669"/>
    <property type="project" value="UniProtKB-UniRule"/>
</dbReference>
<dbReference type="InterPro" id="IPR003010">
    <property type="entry name" value="C-N_Hydrolase"/>
</dbReference>
<gene>
    <name evidence="9" type="primary">lnt</name>
    <name evidence="11" type="ORF">N47_C18450</name>
</gene>
<evidence type="ECO:0000256" key="6">
    <source>
        <dbReference type="ARBA" id="ARBA00022989"/>
    </source>
</evidence>
<reference evidence="11" key="1">
    <citation type="journal article" date="2011" name="Environ. Microbiol.">
        <title>Genomic insights into the metabolic potential of the polycyclic aromatic hydrocarbon degrading sulfate-reducing Deltaproteobacterium N47.</title>
        <authorList>
            <person name="Bergmann F."/>
            <person name="Selesi D."/>
            <person name="Weinmaier T."/>
            <person name="Tischler P."/>
            <person name="Rattei T."/>
            <person name="Meckenstock R.U."/>
        </authorList>
    </citation>
    <scope>NUCLEOTIDE SEQUENCE</scope>
</reference>
<dbReference type="Pfam" id="PF20154">
    <property type="entry name" value="LNT_N"/>
    <property type="match status" value="1"/>
</dbReference>
<proteinExistence type="inferred from homology"/>
<keyword evidence="4 9" id="KW-0808">Transferase</keyword>
<evidence type="ECO:0000256" key="1">
    <source>
        <dbReference type="ARBA" id="ARBA00004651"/>
    </source>
</evidence>
<dbReference type="AlphaFoldDB" id="E1YBB0"/>
<feature type="transmembrane region" description="Helical" evidence="9">
    <location>
        <begin position="169"/>
        <end position="192"/>
    </location>
</feature>
<dbReference type="InterPro" id="IPR004563">
    <property type="entry name" value="Apolipo_AcylTrfase"/>
</dbReference>
<organism evidence="11">
    <name type="scientific">uncultured Desulfobacterium sp</name>
    <dbReference type="NCBI Taxonomy" id="201089"/>
    <lineage>
        <taxon>Bacteria</taxon>
        <taxon>Pseudomonadati</taxon>
        <taxon>Thermodesulfobacteriota</taxon>
        <taxon>Desulfobacteria</taxon>
        <taxon>Desulfobacterales</taxon>
        <taxon>Desulfobacteriaceae</taxon>
        <taxon>Desulfobacterium</taxon>
        <taxon>environmental samples</taxon>
    </lineage>
</organism>
<feature type="transmembrane region" description="Helical" evidence="9">
    <location>
        <begin position="204"/>
        <end position="225"/>
    </location>
</feature>
<evidence type="ECO:0000256" key="3">
    <source>
        <dbReference type="ARBA" id="ARBA00022475"/>
    </source>
</evidence>
<dbReference type="InterPro" id="IPR036526">
    <property type="entry name" value="C-N_Hydrolase_sf"/>
</dbReference>
<evidence type="ECO:0000256" key="2">
    <source>
        <dbReference type="ARBA" id="ARBA00010065"/>
    </source>
</evidence>
<keyword evidence="7 9" id="KW-0472">Membrane</keyword>
<dbReference type="Gene3D" id="3.60.110.10">
    <property type="entry name" value="Carbon-nitrogen hydrolase"/>
    <property type="match status" value="1"/>
</dbReference>
<sequence>MPSNLTNPILNKSGIKIISAVISGVLLTASFPKTDLSWLAWFALVPLLASISDLGFKQSFRLGLLAGLVHYLTLLYWLSYTMGTYGHLPVYLSIPILFLFSLYLALYIAILSGLISSLCNKPLHLLFLVPVLWVCIEYLRSNFLTGFPWELIAYSQYKSLHIIQVSDIFGPYGVSFLLALSNTAFFIVLLLLTKTMWQKKSVSFKDAAISMLVFIIAFTGCWYYGIKRIKNIDETASGSEKIRISVIQGNIGQSEKWDPAFQLSTINKYVNLSLSVKAEKPDLVVWPETAAPFYFMYDKRLTEIVLDLVSGTNSSFLIGSPSFIRKDDKIEFYNSAYMLSPKANVTGKYDKSHLVPFGEYVPLKKWLPFIGKIVENVGDFNSGKKGSTISLNSNSLGVLICYELIFPYLARAQVNNGAGLLVNMTNDAWYGTTSAPYQHFSMAVFRAVENRRTLARAANTGISGFIDPAGRIIDSTNLYKDAAITRKVPILTAKTFYTRFGDLFAFACLTIAALIGLVKFIKK</sequence>
<keyword evidence="3 9" id="KW-1003">Cell membrane</keyword>
<dbReference type="UniPathway" id="UPA00666"/>
<comment type="pathway">
    <text evidence="9">Protein modification; lipoprotein biosynthesis (N-acyl transfer).</text>
</comment>
<comment type="catalytic activity">
    <reaction evidence="9">
        <text>N-terminal S-1,2-diacyl-sn-glyceryl-L-cysteinyl-[lipoprotein] + a glycerophospholipid = N-acyl-S-1,2-diacyl-sn-glyceryl-L-cysteinyl-[lipoprotein] + a 2-acyl-sn-glycero-3-phospholipid + H(+)</text>
        <dbReference type="Rhea" id="RHEA:48228"/>
        <dbReference type="Rhea" id="RHEA-COMP:14681"/>
        <dbReference type="Rhea" id="RHEA-COMP:14684"/>
        <dbReference type="ChEBI" id="CHEBI:15378"/>
        <dbReference type="ChEBI" id="CHEBI:136912"/>
        <dbReference type="ChEBI" id="CHEBI:140656"/>
        <dbReference type="ChEBI" id="CHEBI:140657"/>
        <dbReference type="ChEBI" id="CHEBI:140660"/>
        <dbReference type="EC" id="2.3.1.269"/>
    </reaction>
</comment>
<name>E1YBB0_9BACT</name>
<dbReference type="EC" id="2.3.1.269" evidence="9"/>
<feature type="transmembrane region" description="Helical" evidence="9">
    <location>
        <begin position="503"/>
        <end position="521"/>
    </location>
</feature>
<dbReference type="GO" id="GO:0005886">
    <property type="term" value="C:plasma membrane"/>
    <property type="evidence" value="ECO:0007669"/>
    <property type="project" value="UniProtKB-SubCell"/>
</dbReference>
<evidence type="ECO:0000256" key="7">
    <source>
        <dbReference type="ARBA" id="ARBA00023136"/>
    </source>
</evidence>
<feature type="transmembrane region" description="Helical" evidence="9">
    <location>
        <begin position="38"/>
        <end position="55"/>
    </location>
</feature>
<feature type="transmembrane region" description="Helical" evidence="9">
    <location>
        <begin position="90"/>
        <end position="111"/>
    </location>
</feature>
<accession>E1YBB0</accession>
<comment type="similarity">
    <text evidence="2 9">Belongs to the CN hydrolase family. Apolipoprotein N-acyltransferase subfamily.</text>
</comment>
<comment type="subcellular location">
    <subcellularLocation>
        <location evidence="1 9">Cell membrane</location>
        <topology evidence="1 9">Multi-pass membrane protein</topology>
    </subcellularLocation>
</comment>
<keyword evidence="5 9" id="KW-0812">Transmembrane</keyword>
<keyword evidence="6 9" id="KW-1133">Transmembrane helix</keyword>
<dbReference type="NCBIfam" id="TIGR00546">
    <property type="entry name" value="lnt"/>
    <property type="match status" value="1"/>
</dbReference>
<dbReference type="PROSITE" id="PS50263">
    <property type="entry name" value="CN_HYDROLASE"/>
    <property type="match status" value="1"/>
</dbReference>
<dbReference type="PANTHER" id="PTHR38686:SF1">
    <property type="entry name" value="APOLIPOPROTEIN N-ACYLTRANSFERASE"/>
    <property type="match status" value="1"/>
</dbReference>
<dbReference type="EMBL" id="FR695867">
    <property type="protein sequence ID" value="CBX27787.1"/>
    <property type="molecule type" value="Genomic_DNA"/>
</dbReference>
<feature type="transmembrane region" description="Helical" evidence="9">
    <location>
        <begin position="62"/>
        <end position="78"/>
    </location>
</feature>
<evidence type="ECO:0000256" key="9">
    <source>
        <dbReference type="HAMAP-Rule" id="MF_01148"/>
    </source>
</evidence>
<evidence type="ECO:0000256" key="4">
    <source>
        <dbReference type="ARBA" id="ARBA00022679"/>
    </source>
</evidence>
<dbReference type="InterPro" id="IPR045378">
    <property type="entry name" value="LNT_N"/>
</dbReference>
<evidence type="ECO:0000256" key="5">
    <source>
        <dbReference type="ARBA" id="ARBA00022692"/>
    </source>
</evidence>
<keyword evidence="8 9" id="KW-0012">Acyltransferase</keyword>
<dbReference type="Pfam" id="PF00795">
    <property type="entry name" value="CN_hydrolase"/>
    <property type="match status" value="1"/>
</dbReference>